<dbReference type="Proteomes" id="UP000008888">
    <property type="component" value="Chromosome"/>
</dbReference>
<dbReference type="CDD" id="cd02523">
    <property type="entry name" value="PC_cytidylyltransferase"/>
    <property type="match status" value="1"/>
</dbReference>
<reference key="2">
    <citation type="submission" date="2011-05" db="EMBL/GenBank/DDBJ databases">
        <title>Complete genome sequence of the aerobic marine methanotroph Methylomonas methanica MC09.</title>
        <authorList>
            <person name="Boden R."/>
            <person name="Cunliffe M."/>
            <person name="Scanlan J."/>
            <person name="Moussard H."/>
            <person name="Kits K.D."/>
            <person name="Klotz M."/>
            <person name="Jetten M."/>
            <person name="Vuilleumier S."/>
            <person name="Han J."/>
            <person name="Peters L."/>
            <person name="Mikhailova N."/>
            <person name="Teshima H."/>
            <person name="Tapia R."/>
            <person name="Kyrpides N."/>
            <person name="Ivanova N."/>
            <person name="Pagani I."/>
            <person name="Cheng J.-F."/>
            <person name="Goodwin L."/>
            <person name="Han C."/>
            <person name="Hauser L."/>
            <person name="Land M."/>
            <person name="Lapidus A."/>
            <person name="Lucas S."/>
            <person name="Pitluck S."/>
            <person name="Woyke T."/>
            <person name="Stein L.Y."/>
            <person name="Murrell C."/>
        </authorList>
    </citation>
    <scope>NUCLEOTIDE SEQUENCE</scope>
    <source>
        <strain>MC09</strain>
    </source>
</reference>
<dbReference type="HOGENOM" id="CLU_029499_5_1_6"/>
<reference evidence="5 6" key="1">
    <citation type="journal article" date="2011" name="J. Bacteriol.">
        <title>Complete Genome Sequence of the Aerobic Marine Methanotroph Methylomonas methanica MC09.</title>
        <authorList>
            <person name="Boden R."/>
            <person name="Cunliffe M."/>
            <person name="Scanlan J."/>
            <person name="Moussard H."/>
            <person name="Kits K.D."/>
            <person name="Klotz M.G."/>
            <person name="Jetten M.S."/>
            <person name="Vuilleumier S."/>
            <person name="Han J."/>
            <person name="Peters L."/>
            <person name="Mikhailova N."/>
            <person name="Teshima H."/>
            <person name="Tapia R."/>
            <person name="Kyrpides N."/>
            <person name="Ivanova N."/>
            <person name="Pagani I."/>
            <person name="Cheng J.F."/>
            <person name="Goodwin L."/>
            <person name="Han C."/>
            <person name="Hauser L."/>
            <person name="Land M.L."/>
            <person name="Lapidus A."/>
            <person name="Lucas S."/>
            <person name="Pitluck S."/>
            <person name="Woyke T."/>
            <person name="Stein L."/>
            <person name="Murrell J.C."/>
        </authorList>
    </citation>
    <scope>NUCLEOTIDE SEQUENCE [LARGE SCALE GENOMIC DNA]</scope>
    <source>
        <strain evidence="5 6">MC09</strain>
    </source>
</reference>
<dbReference type="Pfam" id="PF12804">
    <property type="entry name" value="NTP_transf_3"/>
    <property type="match status" value="1"/>
</dbReference>
<dbReference type="OrthoDB" id="9788272at2"/>
<dbReference type="EMBL" id="CP002738">
    <property type="protein sequence ID" value="AEF99610.1"/>
    <property type="molecule type" value="Genomic_DNA"/>
</dbReference>
<keyword evidence="6" id="KW-1185">Reference proteome</keyword>
<keyword evidence="2" id="KW-0548">Nucleotidyltransferase</keyword>
<dbReference type="eggNOG" id="COG1213">
    <property type="taxonomic scope" value="Bacteria"/>
</dbReference>
<protein>
    <submittedName>
        <fullName evidence="5">Nucleotidyl transferase</fullName>
    </submittedName>
</protein>
<dbReference type="SUPFAM" id="SSF53448">
    <property type="entry name" value="Nucleotide-diphospho-sugar transferases"/>
    <property type="match status" value="1"/>
</dbReference>
<organism evidence="5 6">
    <name type="scientific">Methylomonas methanica (strain DSM 25384 / MC09)</name>
    <dbReference type="NCBI Taxonomy" id="857087"/>
    <lineage>
        <taxon>Bacteria</taxon>
        <taxon>Pseudomonadati</taxon>
        <taxon>Pseudomonadota</taxon>
        <taxon>Gammaproteobacteria</taxon>
        <taxon>Methylococcales</taxon>
        <taxon>Methylococcaceae</taxon>
        <taxon>Methylomonas</taxon>
    </lineage>
</organism>
<dbReference type="GO" id="GO:0016779">
    <property type="term" value="F:nucleotidyltransferase activity"/>
    <property type="evidence" value="ECO:0007669"/>
    <property type="project" value="UniProtKB-KW"/>
</dbReference>
<keyword evidence="1 5" id="KW-0808">Transferase</keyword>
<sequence length="262" mass="29219">MDKRDVKAVILAAGEGARLRPYTLDRPKCLVEVGGRSLLDRQLAVLACEAINPIVLIGGYRVEMLKRPEIEIRVNTRYAETNMVWTLFCAENDLNGEVLLCYGDIVYSREILCAVLSSKSDIAVAIDLDWEPYWRARNEDPLEDAETLKLSDDGRILEIGQKPTSLTEIEGQYMGLIKFSDRGLQLLKKTFHDAKSTGTLRGKPLEKAYMTDLLQAMVDLGIRLDSVKVNGGWVEVDTVSDLVSPVTKNRLSDIELSVRSSG</sequence>
<dbReference type="InterPro" id="IPR029044">
    <property type="entry name" value="Nucleotide-diphossugar_trans"/>
</dbReference>
<name>F9ZWE1_METMM</name>
<evidence type="ECO:0000259" key="4">
    <source>
        <dbReference type="Pfam" id="PF12804"/>
    </source>
</evidence>
<evidence type="ECO:0000256" key="1">
    <source>
        <dbReference type="ARBA" id="ARBA00022679"/>
    </source>
</evidence>
<dbReference type="AlphaFoldDB" id="F9ZWE1"/>
<dbReference type="KEGG" id="mmt:Metme_1182"/>
<dbReference type="STRING" id="857087.Metme_1182"/>
<proteinExistence type="predicted"/>
<accession>F9ZWE1</accession>
<dbReference type="InterPro" id="IPR050065">
    <property type="entry name" value="GlmU-like"/>
</dbReference>
<keyword evidence="3" id="KW-0460">Magnesium</keyword>
<dbReference type="InterPro" id="IPR025877">
    <property type="entry name" value="MobA-like_NTP_Trfase"/>
</dbReference>
<feature type="domain" description="MobA-like NTP transferase" evidence="4">
    <location>
        <begin position="8"/>
        <end position="127"/>
    </location>
</feature>
<dbReference type="PANTHER" id="PTHR43584:SF8">
    <property type="entry name" value="N-ACETYLMURAMATE ALPHA-1-PHOSPHATE URIDYLYLTRANSFERASE"/>
    <property type="match status" value="1"/>
</dbReference>
<gene>
    <name evidence="5" type="ordered locus">Metme_1182</name>
</gene>
<reference evidence="6" key="3">
    <citation type="submission" date="2011-05" db="EMBL/GenBank/DDBJ databases">
        <title>Complete sequence of Methylomonas methanica MC09.</title>
        <authorList>
            <consortium name="US DOE Joint Genome Institute"/>
            <person name="Lucas S."/>
            <person name="Han J."/>
            <person name="Lapidus A."/>
            <person name="Cheng J.-F."/>
            <person name="Goodwin L."/>
            <person name="Pitluck S."/>
            <person name="Peters L."/>
            <person name="Mikhailova N."/>
            <person name="Teshima H."/>
            <person name="Han C."/>
            <person name="Tapia R."/>
            <person name="Land M."/>
            <person name="Hauser L."/>
            <person name="Kyrpides N."/>
            <person name="Ivanova N."/>
            <person name="Pagani I."/>
            <person name="Stein L."/>
            <person name="Woyke T."/>
        </authorList>
    </citation>
    <scope>NUCLEOTIDE SEQUENCE [LARGE SCALE GENOMIC DNA]</scope>
    <source>
        <strain evidence="6">MC09</strain>
    </source>
</reference>
<dbReference type="RefSeq" id="WP_013817875.1">
    <property type="nucleotide sequence ID" value="NC_015572.1"/>
</dbReference>
<evidence type="ECO:0000313" key="6">
    <source>
        <dbReference type="Proteomes" id="UP000008888"/>
    </source>
</evidence>
<evidence type="ECO:0000256" key="3">
    <source>
        <dbReference type="ARBA" id="ARBA00022842"/>
    </source>
</evidence>
<dbReference type="Gene3D" id="3.90.550.10">
    <property type="entry name" value="Spore Coat Polysaccharide Biosynthesis Protein SpsA, Chain A"/>
    <property type="match status" value="1"/>
</dbReference>
<evidence type="ECO:0000313" key="5">
    <source>
        <dbReference type="EMBL" id="AEF99610.1"/>
    </source>
</evidence>
<evidence type="ECO:0000256" key="2">
    <source>
        <dbReference type="ARBA" id="ARBA00022695"/>
    </source>
</evidence>
<dbReference type="PANTHER" id="PTHR43584">
    <property type="entry name" value="NUCLEOTIDYL TRANSFERASE"/>
    <property type="match status" value="1"/>
</dbReference>